<protein>
    <submittedName>
        <fullName evidence="2">Uncharacterized protein</fullName>
    </submittedName>
</protein>
<evidence type="ECO:0000313" key="3">
    <source>
        <dbReference type="Proteomes" id="UP001165289"/>
    </source>
</evidence>
<sequence>MTHYQNLEMVLRCDGLRGCMPKKCQTTYGKIKCHPDPSAREGIELAKIYDNLQQERTRADKTERENELNMKKLKAITNELQQCEKERESYQNENAKLRELNLQMLTNAAPKKESVELATVRTMLEIKDKEAEDIFKRAQNLEKELEQMRKALREKTGEILDVREKFKKSQSEKLEMETQNKILQAKSKEVEEENKTYKYLLLKEEN</sequence>
<evidence type="ECO:0000313" key="2">
    <source>
        <dbReference type="EMBL" id="KAI6658496.1"/>
    </source>
</evidence>
<dbReference type="Proteomes" id="UP001165289">
    <property type="component" value="Unassembled WGS sequence"/>
</dbReference>
<dbReference type="EMBL" id="JAKMXF010000088">
    <property type="protein sequence ID" value="KAI6658496.1"/>
    <property type="molecule type" value="Genomic_DNA"/>
</dbReference>
<proteinExistence type="predicted"/>
<name>A0AAV7KDR8_9METZ</name>
<keyword evidence="1" id="KW-0175">Coiled coil</keyword>
<gene>
    <name evidence="2" type="ORF">LOD99_15296</name>
</gene>
<accession>A0AAV7KDR8</accession>
<feature type="coiled-coil region" evidence="1">
    <location>
        <begin position="45"/>
        <end position="193"/>
    </location>
</feature>
<keyword evidence="3" id="KW-1185">Reference proteome</keyword>
<evidence type="ECO:0000256" key="1">
    <source>
        <dbReference type="SAM" id="Coils"/>
    </source>
</evidence>
<organism evidence="2 3">
    <name type="scientific">Oopsacas minuta</name>
    <dbReference type="NCBI Taxonomy" id="111878"/>
    <lineage>
        <taxon>Eukaryota</taxon>
        <taxon>Metazoa</taxon>
        <taxon>Porifera</taxon>
        <taxon>Hexactinellida</taxon>
        <taxon>Hexasterophora</taxon>
        <taxon>Lyssacinosida</taxon>
        <taxon>Leucopsacidae</taxon>
        <taxon>Oopsacas</taxon>
    </lineage>
</organism>
<dbReference type="AlphaFoldDB" id="A0AAV7KDR8"/>
<reference evidence="2 3" key="1">
    <citation type="journal article" date="2023" name="BMC Biol.">
        <title>The compact genome of the sponge Oopsacas minuta (Hexactinellida) is lacking key metazoan core genes.</title>
        <authorList>
            <person name="Santini S."/>
            <person name="Schenkelaars Q."/>
            <person name="Jourda C."/>
            <person name="Duchesne M."/>
            <person name="Belahbib H."/>
            <person name="Rocher C."/>
            <person name="Selva M."/>
            <person name="Riesgo A."/>
            <person name="Vervoort M."/>
            <person name="Leys S.P."/>
            <person name="Kodjabachian L."/>
            <person name="Le Bivic A."/>
            <person name="Borchiellini C."/>
            <person name="Claverie J.M."/>
            <person name="Renard E."/>
        </authorList>
    </citation>
    <scope>NUCLEOTIDE SEQUENCE [LARGE SCALE GENOMIC DNA]</scope>
    <source>
        <strain evidence="2">SPO-2</strain>
    </source>
</reference>
<comment type="caution">
    <text evidence="2">The sequence shown here is derived from an EMBL/GenBank/DDBJ whole genome shotgun (WGS) entry which is preliminary data.</text>
</comment>